<evidence type="ECO:0000256" key="2">
    <source>
        <dbReference type="ARBA" id="ARBA00006275"/>
    </source>
</evidence>
<dbReference type="RefSeq" id="WP_303300531.1">
    <property type="nucleotide sequence ID" value="NZ_BAABDA010000042.1"/>
</dbReference>
<comment type="caution">
    <text evidence="7">The sequence shown here is derived from an EMBL/GenBank/DDBJ whole genome shotgun (WGS) entry which is preliminary data.</text>
</comment>
<evidence type="ECO:0000256" key="3">
    <source>
        <dbReference type="ARBA" id="ARBA00022729"/>
    </source>
</evidence>
<dbReference type="InterPro" id="IPR011990">
    <property type="entry name" value="TPR-like_helical_dom_sf"/>
</dbReference>
<name>A0ABT8WJY5_9FLAO</name>
<comment type="similarity">
    <text evidence="2">Belongs to the SusD family.</text>
</comment>
<dbReference type="Proteomes" id="UP001176806">
    <property type="component" value="Unassembled WGS sequence"/>
</dbReference>
<sequence length="543" mass="60450">MKKQSIIFSIILAVFFGFQSCDIDEKIIDEASGEDLLTNAEPLTLLAPAYNNMRRVYGHRWFFALQTFSADEGILPTRGSDWFDGGVFQELHRHDWGSTHRYTTETFGHITAGLATATQAIGSLEEGTQEHAEAVGLLSHFMWVALDAYGQVPYRGITDINFSDDPQILKGAEAVSTIIANLESVMSSLPTGKNTVRFTQDAAKSLMARVYLNKAVYEDRYASNFSFSNEDMQKVIDLTTDVISSGTHDLETDDYFSMFDPDNENHPEIIWSAKNEKTSVRISGRSVSRNTTNGLSRGLLYKVDGGWEEGSDAGCTLPEFLDKFDSANDPRYYKENYPNEAGTIPLAQYEINRGFLEGQLFGIKTEDGAAVINDDQTTIDIVPVQLFSRDLSFANHTRDVSLIAANQSVGVRVSKWSIEGLGANRDDTGVDIVIFRLADLYLMRAEAKLRLGSGDALADVNAVRVARGGSGFAIGSATLEDVYDERGFEFYWEYHRRTDQIRFGTWEDTWTDKTDTDTNMRIFPIPPGPVAETPGLEQNPGYN</sequence>
<organism evidence="7 8">
    <name type="scientific">Flavivirga jejuensis</name>
    <dbReference type="NCBI Taxonomy" id="870487"/>
    <lineage>
        <taxon>Bacteria</taxon>
        <taxon>Pseudomonadati</taxon>
        <taxon>Bacteroidota</taxon>
        <taxon>Flavobacteriia</taxon>
        <taxon>Flavobacteriales</taxon>
        <taxon>Flavobacteriaceae</taxon>
        <taxon>Flavivirga</taxon>
    </lineage>
</organism>
<keyword evidence="8" id="KW-1185">Reference proteome</keyword>
<dbReference type="PROSITE" id="PS51257">
    <property type="entry name" value="PROKAR_LIPOPROTEIN"/>
    <property type="match status" value="1"/>
</dbReference>
<keyword evidence="3" id="KW-0732">Signal</keyword>
<dbReference type="InterPro" id="IPR012944">
    <property type="entry name" value="SusD_RagB_dom"/>
</dbReference>
<reference evidence="7" key="1">
    <citation type="submission" date="2023-07" db="EMBL/GenBank/DDBJ databases">
        <title>Two novel species in the genus Flavivirga.</title>
        <authorList>
            <person name="Kwon K."/>
        </authorList>
    </citation>
    <scope>NUCLEOTIDE SEQUENCE</scope>
    <source>
        <strain evidence="7">KACC 14158</strain>
    </source>
</reference>
<dbReference type="Pfam" id="PF07980">
    <property type="entry name" value="SusD_RagB"/>
    <property type="match status" value="1"/>
</dbReference>
<evidence type="ECO:0000256" key="4">
    <source>
        <dbReference type="ARBA" id="ARBA00023136"/>
    </source>
</evidence>
<dbReference type="SUPFAM" id="SSF48452">
    <property type="entry name" value="TPR-like"/>
    <property type="match status" value="1"/>
</dbReference>
<keyword evidence="4" id="KW-0472">Membrane</keyword>
<dbReference type="Gene3D" id="1.25.40.390">
    <property type="match status" value="1"/>
</dbReference>
<evidence type="ECO:0000313" key="8">
    <source>
        <dbReference type="Proteomes" id="UP001176806"/>
    </source>
</evidence>
<protein>
    <submittedName>
        <fullName evidence="7">RagB/SusD family nutrient uptake outer membrane protein</fullName>
    </submittedName>
</protein>
<keyword evidence="5" id="KW-0998">Cell outer membrane</keyword>
<feature type="domain" description="RagB/SusD" evidence="6">
    <location>
        <begin position="397"/>
        <end position="542"/>
    </location>
</feature>
<proteinExistence type="inferred from homology"/>
<dbReference type="EMBL" id="JAUOEL010000001">
    <property type="protein sequence ID" value="MDO5973445.1"/>
    <property type="molecule type" value="Genomic_DNA"/>
</dbReference>
<evidence type="ECO:0000313" key="7">
    <source>
        <dbReference type="EMBL" id="MDO5973445.1"/>
    </source>
</evidence>
<evidence type="ECO:0000256" key="1">
    <source>
        <dbReference type="ARBA" id="ARBA00004442"/>
    </source>
</evidence>
<gene>
    <name evidence="7" type="ORF">Q4Q40_04540</name>
</gene>
<comment type="subcellular location">
    <subcellularLocation>
        <location evidence="1">Cell outer membrane</location>
    </subcellularLocation>
</comment>
<evidence type="ECO:0000259" key="6">
    <source>
        <dbReference type="Pfam" id="PF07980"/>
    </source>
</evidence>
<evidence type="ECO:0000256" key="5">
    <source>
        <dbReference type="ARBA" id="ARBA00023237"/>
    </source>
</evidence>
<accession>A0ABT8WJY5</accession>